<evidence type="ECO:0000256" key="3">
    <source>
        <dbReference type="ARBA" id="ARBA00022737"/>
    </source>
</evidence>
<evidence type="ECO:0000313" key="7">
    <source>
        <dbReference type="Proteomes" id="UP001176940"/>
    </source>
</evidence>
<dbReference type="PANTHER" id="PTHR14514">
    <property type="entry name" value="PKA ANCHORING PROTEIN"/>
    <property type="match status" value="1"/>
</dbReference>
<evidence type="ECO:0000256" key="4">
    <source>
        <dbReference type="ARBA" id="ARBA00023136"/>
    </source>
</evidence>
<keyword evidence="5" id="KW-0175">Coiled coil</keyword>
<proteinExistence type="predicted"/>
<organism evidence="6 7">
    <name type="scientific">Ranitomeya imitator</name>
    <name type="common">mimic poison frog</name>
    <dbReference type="NCBI Taxonomy" id="111125"/>
    <lineage>
        <taxon>Eukaryota</taxon>
        <taxon>Metazoa</taxon>
        <taxon>Chordata</taxon>
        <taxon>Craniata</taxon>
        <taxon>Vertebrata</taxon>
        <taxon>Euteleostomi</taxon>
        <taxon>Amphibia</taxon>
        <taxon>Batrachia</taxon>
        <taxon>Anura</taxon>
        <taxon>Neobatrachia</taxon>
        <taxon>Hyloidea</taxon>
        <taxon>Dendrobatidae</taxon>
        <taxon>Dendrobatinae</taxon>
        <taxon>Ranitomeya</taxon>
    </lineage>
</organism>
<feature type="coiled-coil region" evidence="5">
    <location>
        <begin position="17"/>
        <end position="75"/>
    </location>
</feature>
<sequence>MLALFYQTTVEKTFSIFQDLQQTLTKLTELFRQHEETLLENPVDFSDGEDQVTILNSERERINIALSEIHNLMKQLKCNCNRQDQEKLDGLENQISGKNAVLAEMFKRKHSELARYHEKHLFFKSHKQKILRHLEEMEDVIGNSFSQKPTSYKAALAQWEKSKNLVAKVKSYEEELLQLRQAGRDLSVVDCKNVLLFDRAVASLWDRWRHLLGVCRDRELYCDGLKQEWKLISELMEREVILLDNCQEEVLDRPEMKWKTAQLLSSVTEISRLEENLKTQKLQLTLLIRRLQNILGKPEVDVETQMATAIMEINSMEDKCNKLLQKSQRNKQEIHKELEDREALKCDFSAVKQSVQQAASTLENLESGDLEATRASLQEVQDLIESQKKTVKLTMEKVSARYAEHVPAEVLSRAEDCQEYLQEVEEKVKNEFSQSSPENILNRKLNEIKSGLQSIEAHLTEKSKNILQAKELQNKLWDDVDTLLSKLHALEEKVHEMGEEDPSQAQEWMDKLTEPFSYYQHITHLVERRTANLKKAASKLEEYEDTLKITQAWIQSTDTLLNEEMKDCSAKVLNKHVIALEYQCVLQHFAEIALDDCEQKKRLIDSIHSELGELALIFETESIVERSTDVRRKLLDLKQRILKVLPTIQHITHEVLAIEDNKKDGKDC</sequence>
<evidence type="ECO:0000256" key="1">
    <source>
        <dbReference type="ARBA" id="ARBA00004308"/>
    </source>
</evidence>
<evidence type="ECO:0000256" key="2">
    <source>
        <dbReference type="ARBA" id="ARBA00022553"/>
    </source>
</evidence>
<name>A0ABN9KX43_9NEOB</name>
<protein>
    <submittedName>
        <fullName evidence="6">Uncharacterized protein</fullName>
    </submittedName>
</protein>
<evidence type="ECO:0000313" key="6">
    <source>
        <dbReference type="EMBL" id="CAJ0923485.1"/>
    </source>
</evidence>
<accession>A0ABN9KX43</accession>
<dbReference type="PANTHER" id="PTHR14514:SF4">
    <property type="entry name" value="NESPRIN-2"/>
    <property type="match status" value="1"/>
</dbReference>
<evidence type="ECO:0000256" key="5">
    <source>
        <dbReference type="SAM" id="Coils"/>
    </source>
</evidence>
<keyword evidence="2" id="KW-0597">Phosphoprotein</keyword>
<dbReference type="Gene3D" id="1.20.58.60">
    <property type="match status" value="1"/>
</dbReference>
<keyword evidence="4" id="KW-0472">Membrane</keyword>
<dbReference type="Proteomes" id="UP001176940">
    <property type="component" value="Unassembled WGS sequence"/>
</dbReference>
<keyword evidence="3" id="KW-0677">Repeat</keyword>
<reference evidence="6" key="1">
    <citation type="submission" date="2023-07" db="EMBL/GenBank/DDBJ databases">
        <authorList>
            <person name="Stuckert A."/>
        </authorList>
    </citation>
    <scope>NUCLEOTIDE SEQUENCE</scope>
</reference>
<gene>
    <name evidence="6" type="ORF">RIMI_LOCUS2016472</name>
</gene>
<dbReference type="SUPFAM" id="SSF46966">
    <property type="entry name" value="Spectrin repeat"/>
    <property type="match status" value="2"/>
</dbReference>
<dbReference type="EMBL" id="CAUEEQ010002725">
    <property type="protein sequence ID" value="CAJ0923485.1"/>
    <property type="molecule type" value="Genomic_DNA"/>
</dbReference>
<keyword evidence="7" id="KW-1185">Reference proteome</keyword>
<comment type="caution">
    <text evidence="6">The sequence shown here is derived from an EMBL/GenBank/DDBJ whole genome shotgun (WGS) entry which is preliminary data.</text>
</comment>
<comment type="subcellular location">
    <subcellularLocation>
        <location evidence="1">Endomembrane system</location>
    </subcellularLocation>
</comment>
<feature type="coiled-coil region" evidence="5">
    <location>
        <begin position="270"/>
        <end position="344"/>
    </location>
</feature>